<dbReference type="InterPro" id="IPR051922">
    <property type="entry name" value="Bact_Sporulation_Assoc"/>
</dbReference>
<dbReference type="Proteomes" id="UP000737402">
    <property type="component" value="Unassembled WGS sequence"/>
</dbReference>
<gene>
    <name evidence="2" type="ORF">JOC95_000402</name>
</gene>
<evidence type="ECO:0000259" key="1">
    <source>
        <dbReference type="Pfam" id="PF00188"/>
    </source>
</evidence>
<evidence type="ECO:0000313" key="3">
    <source>
        <dbReference type="Proteomes" id="UP000737402"/>
    </source>
</evidence>
<feature type="domain" description="SCP" evidence="1">
    <location>
        <begin position="313"/>
        <end position="428"/>
    </location>
</feature>
<name>A0ABS2NWE2_9BACI</name>
<dbReference type="CDD" id="cd05379">
    <property type="entry name" value="CAP_bacterial"/>
    <property type="match status" value="1"/>
</dbReference>
<comment type="caution">
    <text evidence="2">The sequence shown here is derived from an EMBL/GenBank/DDBJ whole genome shotgun (WGS) entry which is preliminary data.</text>
</comment>
<dbReference type="PANTHER" id="PTHR30032:SF8">
    <property type="entry name" value="GERMINATION-SPECIFIC N-ACETYLMURAMOYL-L-ALANINE AMIDASE"/>
    <property type="match status" value="1"/>
</dbReference>
<reference evidence="2 3" key="1">
    <citation type="submission" date="2021-01" db="EMBL/GenBank/DDBJ databases">
        <title>Genomic Encyclopedia of Type Strains, Phase IV (KMG-IV): sequencing the most valuable type-strain genomes for metagenomic binning, comparative biology and taxonomic classification.</title>
        <authorList>
            <person name="Goeker M."/>
        </authorList>
    </citation>
    <scope>NUCLEOTIDE SEQUENCE [LARGE SCALE GENOMIC DNA]</scope>
    <source>
        <strain evidence="2 3">DSM 25879</strain>
    </source>
</reference>
<dbReference type="InterPro" id="IPR007253">
    <property type="entry name" value="Cell_wall-bd_2"/>
</dbReference>
<dbReference type="NCBIfam" id="TIGR02909">
    <property type="entry name" value="spore_YkwD"/>
    <property type="match status" value="1"/>
</dbReference>
<dbReference type="InterPro" id="IPR035940">
    <property type="entry name" value="CAP_sf"/>
</dbReference>
<dbReference type="Gene3D" id="3.40.50.12090">
    <property type="match status" value="2"/>
</dbReference>
<protein>
    <submittedName>
        <fullName evidence="2">YkwD family protein</fullName>
    </submittedName>
</protein>
<keyword evidence="3" id="KW-1185">Reference proteome</keyword>
<sequence>MTTNVQASDRISGENRYITAVKISQSGWESANTVVLTRGDSFPDALAGGPLAYYHNAPILLTTQNSLHTETKKEIQRLGAKNVIILGGTAAVSDSVKDTLEGMGLAVDRISGKNRYATAALIAEELPSSRAIVANGSNFPDTLAVAPYAAKSGTPILLTNHAKLPGETEQALKGKTHTTIVGGVSAVSNEVASKLPNATRISGKDRYATAHAIITKLPMQSKTAYVATGKQFADALAGSVLAAKQDASILLTDPAFVPNIVRETVTTKDYSKIITFGGVSAVSSQTATELSNLTLVDGDISKVSSAEWEVYKNVNQERQKQNLSPLRLHVQLGEVARIKSKDMHDNQYFSHTSPTYGSPFDMLASFGLDYWSAGENIAAGQPDPSSVMNSWMNSQGHKANILSVNYTHIGVGHHYGSKGYRNYWTQMFMTPRD</sequence>
<accession>A0ABS2NWE2</accession>
<dbReference type="SUPFAM" id="SSF55797">
    <property type="entry name" value="PR-1-like"/>
    <property type="match status" value="1"/>
</dbReference>
<proteinExistence type="predicted"/>
<dbReference type="Pfam" id="PF04122">
    <property type="entry name" value="CW_binding_2"/>
    <property type="match status" value="3"/>
</dbReference>
<dbReference type="RefSeq" id="WP_204412881.1">
    <property type="nucleotide sequence ID" value="NZ_JAFBED010000001.1"/>
</dbReference>
<organism evidence="2 3">
    <name type="scientific">Sutcliffiella tianshenii</name>
    <dbReference type="NCBI Taxonomy" id="1463404"/>
    <lineage>
        <taxon>Bacteria</taxon>
        <taxon>Bacillati</taxon>
        <taxon>Bacillota</taxon>
        <taxon>Bacilli</taxon>
        <taxon>Bacillales</taxon>
        <taxon>Bacillaceae</taxon>
        <taxon>Sutcliffiella</taxon>
    </lineage>
</organism>
<evidence type="ECO:0000313" key="2">
    <source>
        <dbReference type="EMBL" id="MBM7618560.1"/>
    </source>
</evidence>
<dbReference type="InterPro" id="IPR014258">
    <property type="entry name" value="CAP_domain_YkwD-like"/>
</dbReference>
<dbReference type="Gene3D" id="3.40.33.10">
    <property type="entry name" value="CAP"/>
    <property type="match status" value="1"/>
</dbReference>
<dbReference type="InterPro" id="IPR014044">
    <property type="entry name" value="CAP_dom"/>
</dbReference>
<dbReference type="Pfam" id="PF00188">
    <property type="entry name" value="CAP"/>
    <property type="match status" value="1"/>
</dbReference>
<dbReference type="PANTHER" id="PTHR30032">
    <property type="entry name" value="N-ACETYLMURAMOYL-L-ALANINE AMIDASE-RELATED"/>
    <property type="match status" value="1"/>
</dbReference>
<dbReference type="EMBL" id="JAFBED010000001">
    <property type="protein sequence ID" value="MBM7618560.1"/>
    <property type="molecule type" value="Genomic_DNA"/>
</dbReference>